<dbReference type="EMBL" id="GGEC01071572">
    <property type="protein sequence ID" value="MBX52056.1"/>
    <property type="molecule type" value="Transcribed_RNA"/>
</dbReference>
<protein>
    <submittedName>
        <fullName evidence="1">Uncharacterized protein</fullName>
    </submittedName>
</protein>
<organism evidence="1">
    <name type="scientific">Rhizophora mucronata</name>
    <name type="common">Asiatic mangrove</name>
    <dbReference type="NCBI Taxonomy" id="61149"/>
    <lineage>
        <taxon>Eukaryota</taxon>
        <taxon>Viridiplantae</taxon>
        <taxon>Streptophyta</taxon>
        <taxon>Embryophyta</taxon>
        <taxon>Tracheophyta</taxon>
        <taxon>Spermatophyta</taxon>
        <taxon>Magnoliopsida</taxon>
        <taxon>eudicotyledons</taxon>
        <taxon>Gunneridae</taxon>
        <taxon>Pentapetalae</taxon>
        <taxon>rosids</taxon>
        <taxon>fabids</taxon>
        <taxon>Malpighiales</taxon>
        <taxon>Rhizophoraceae</taxon>
        <taxon>Rhizophora</taxon>
    </lineage>
</organism>
<proteinExistence type="predicted"/>
<name>A0A2P2PBE3_RHIMU</name>
<accession>A0A2P2PBE3</accession>
<sequence length="23" mass="2665">MKVHLNTGFWMGYPPLTLSLLFV</sequence>
<reference evidence="1" key="1">
    <citation type="submission" date="2018-02" db="EMBL/GenBank/DDBJ databases">
        <title>Rhizophora mucronata_Transcriptome.</title>
        <authorList>
            <person name="Meera S.P."/>
            <person name="Sreeshan A."/>
            <person name="Augustine A."/>
        </authorList>
    </citation>
    <scope>NUCLEOTIDE SEQUENCE</scope>
    <source>
        <tissue evidence="1">Leaf</tissue>
    </source>
</reference>
<dbReference type="AlphaFoldDB" id="A0A2P2PBE3"/>
<evidence type="ECO:0000313" key="1">
    <source>
        <dbReference type="EMBL" id="MBX52056.1"/>
    </source>
</evidence>